<reference evidence="2 3" key="2">
    <citation type="submission" date="2018-03" db="EMBL/GenBank/DDBJ databases">
        <authorList>
            <person name="Keele B.F."/>
        </authorList>
    </citation>
    <scope>NUCLEOTIDE SEQUENCE [LARGE SCALE GENOMIC DNA]</scope>
    <source>
        <strain evidence="2 3">D13</strain>
    </source>
</reference>
<dbReference type="EMBL" id="CP027860">
    <property type="protein sequence ID" value="AVP96855.1"/>
    <property type="molecule type" value="Genomic_DNA"/>
</dbReference>
<feature type="transmembrane region" description="Helical" evidence="1">
    <location>
        <begin position="25"/>
        <end position="46"/>
    </location>
</feature>
<protein>
    <submittedName>
        <fullName evidence="2">Uncharacterized protein</fullName>
    </submittedName>
</protein>
<evidence type="ECO:0000313" key="3">
    <source>
        <dbReference type="Proteomes" id="UP000241074"/>
    </source>
</evidence>
<keyword evidence="1" id="KW-0472">Membrane</keyword>
<keyword evidence="3" id="KW-1185">Reference proteome</keyword>
<evidence type="ECO:0000256" key="1">
    <source>
        <dbReference type="SAM" id="Phobius"/>
    </source>
</evidence>
<dbReference type="Proteomes" id="UP000241074">
    <property type="component" value="Chromosome"/>
</dbReference>
<dbReference type="RefSeq" id="WP_106890780.1">
    <property type="nucleotide sequence ID" value="NZ_CP027860.1"/>
</dbReference>
<keyword evidence="1" id="KW-0812">Transmembrane</keyword>
<proteinExistence type="predicted"/>
<evidence type="ECO:0000313" key="2">
    <source>
        <dbReference type="EMBL" id="AVP96855.1"/>
    </source>
</evidence>
<dbReference type="AlphaFoldDB" id="A0A2P1PPT2"/>
<accession>A0A2P1PPT2</accession>
<organism evidence="2 3">
    <name type="scientific">Ahniella affigens</name>
    <dbReference type="NCBI Taxonomy" id="2021234"/>
    <lineage>
        <taxon>Bacteria</taxon>
        <taxon>Pseudomonadati</taxon>
        <taxon>Pseudomonadota</taxon>
        <taxon>Gammaproteobacteria</taxon>
        <taxon>Lysobacterales</taxon>
        <taxon>Rhodanobacteraceae</taxon>
        <taxon>Ahniella</taxon>
    </lineage>
</organism>
<reference evidence="2 3" key="1">
    <citation type="submission" date="2018-03" db="EMBL/GenBank/DDBJ databases">
        <title>Ahniella affigens gen. nov., sp. nov., a gammaproteobacterium isolated from sandy soil near a stream.</title>
        <authorList>
            <person name="Ko Y."/>
            <person name="Kim J.-H."/>
        </authorList>
    </citation>
    <scope>NUCLEOTIDE SEQUENCE [LARGE SCALE GENOMIC DNA]</scope>
    <source>
        <strain evidence="2 3">D13</strain>
    </source>
</reference>
<sequence length="116" mass="12746">MFGAPWYQFLGAGERLARLAEAGHWYPTVMALVIASVLLVWASYAWSGAGAMRRLPFVRIVLCLVSAIYIGRGLGFVIIMPYFPGNSMVFWLVSSAICLGAGLIHAIGLRQVWSRL</sequence>
<name>A0A2P1PPT2_9GAMM</name>
<dbReference type="KEGG" id="xba:C7S18_06410"/>
<dbReference type="OrthoDB" id="5457135at2"/>
<feature type="transmembrane region" description="Helical" evidence="1">
    <location>
        <begin position="89"/>
        <end position="109"/>
    </location>
</feature>
<feature type="transmembrane region" description="Helical" evidence="1">
    <location>
        <begin position="58"/>
        <end position="83"/>
    </location>
</feature>
<keyword evidence="1" id="KW-1133">Transmembrane helix</keyword>
<gene>
    <name evidence="2" type="ORF">C7S18_06410</name>
</gene>